<dbReference type="RefSeq" id="WP_138233948.1">
    <property type="nucleotide sequence ID" value="NZ_CP185860.1"/>
</dbReference>
<protein>
    <submittedName>
        <fullName evidence="3">MBL fold metallo-hydrolase</fullName>
    </submittedName>
</protein>
<feature type="domain" description="Rhodanese" evidence="2">
    <location>
        <begin position="262"/>
        <end position="352"/>
    </location>
</feature>
<feature type="domain" description="Rhodanese" evidence="2">
    <location>
        <begin position="368"/>
        <end position="456"/>
    </location>
</feature>
<dbReference type="PANTHER" id="PTHR43084">
    <property type="entry name" value="PERSULFIDE DIOXYGENASE ETHE1"/>
    <property type="match status" value="1"/>
</dbReference>
<gene>
    <name evidence="3" type="ORF">FDY93_01300</name>
</gene>
<dbReference type="EMBL" id="VANI01000002">
    <property type="protein sequence ID" value="TLM79540.1"/>
    <property type="molecule type" value="Genomic_DNA"/>
</dbReference>
<dbReference type="Proteomes" id="UP000306791">
    <property type="component" value="Unassembled WGS sequence"/>
</dbReference>
<proteinExistence type="predicted"/>
<evidence type="ECO:0000259" key="2">
    <source>
        <dbReference type="PROSITE" id="PS50206"/>
    </source>
</evidence>
<comment type="caution">
    <text evidence="3">The sequence shown here is derived from an EMBL/GenBank/DDBJ whole genome shotgun (WGS) entry which is preliminary data.</text>
</comment>
<keyword evidence="1" id="KW-0479">Metal-binding</keyword>
<sequence>MFVERIKTEGLAQLSYLIGDGSEAAVIDPRRDCEVYAQMARERGCRITHIFETHRNEDLVSGAPILATMTGASVHHGPNAAGTVVYADIVCEGDQFAIGNLCLKVLETPGHTDDSLSFAIYDGGYGDGAVGVFTGDALFVGDVGRTDFYPERAEEVAGKLYDSLQKIVALGDQTNLYPAHGAGSVCGNKMADRDFSTIGYERHNNPMLQFDRREAFIQAKLEEHHNQPPYFHVMERINLVGAAPASPLLTPRVLDIPSFDGVAGRAVLVDVRGISAFLGAHVPGSLALPVGMIAAFAGWYLDEHEELILIADSATQAEAAARNLTRIGYDHLLGYLNTAMPGWAAAGRPFRSVPVIDAQEVKTRIGNKRENWVLLDVRDRGEISEGIIKGAETIYVGKLPEQLDRLAKDRNYTVMCASGARATIAASVLLRAGFHNVDVFLGSMGAWRAAGGEVVEPS</sequence>
<dbReference type="PANTHER" id="PTHR43084:SF1">
    <property type="entry name" value="PERSULFIDE DIOXYGENASE ETHE1, MITOCHONDRIAL"/>
    <property type="match status" value="1"/>
</dbReference>
<evidence type="ECO:0000313" key="3">
    <source>
        <dbReference type="EMBL" id="TLM79540.1"/>
    </source>
</evidence>
<accession>A0ABY2ULY1</accession>
<dbReference type="PROSITE" id="PS50206">
    <property type="entry name" value="RHODANESE_3"/>
    <property type="match status" value="2"/>
</dbReference>
<evidence type="ECO:0000256" key="1">
    <source>
        <dbReference type="ARBA" id="ARBA00022723"/>
    </source>
</evidence>
<evidence type="ECO:0000313" key="4">
    <source>
        <dbReference type="Proteomes" id="UP000306791"/>
    </source>
</evidence>
<dbReference type="SUPFAM" id="SSF56281">
    <property type="entry name" value="Metallo-hydrolase/oxidoreductase"/>
    <property type="match status" value="1"/>
</dbReference>
<dbReference type="Pfam" id="PF00581">
    <property type="entry name" value="Rhodanese"/>
    <property type="match status" value="2"/>
</dbReference>
<dbReference type="Pfam" id="PF00753">
    <property type="entry name" value="Lactamase_B"/>
    <property type="match status" value="1"/>
</dbReference>
<dbReference type="CDD" id="cd07724">
    <property type="entry name" value="POD-like_MBL-fold"/>
    <property type="match status" value="1"/>
</dbReference>
<dbReference type="SMART" id="SM00450">
    <property type="entry name" value="RHOD"/>
    <property type="match status" value="2"/>
</dbReference>
<dbReference type="CDD" id="cd00158">
    <property type="entry name" value="RHOD"/>
    <property type="match status" value="2"/>
</dbReference>
<dbReference type="InterPro" id="IPR036873">
    <property type="entry name" value="Rhodanese-like_dom_sf"/>
</dbReference>
<keyword evidence="4" id="KW-1185">Reference proteome</keyword>
<dbReference type="SMART" id="SM00849">
    <property type="entry name" value="Lactamase_B"/>
    <property type="match status" value="1"/>
</dbReference>
<dbReference type="InterPro" id="IPR051682">
    <property type="entry name" value="Mito_Persulfide_Diox"/>
</dbReference>
<dbReference type="InterPro" id="IPR001279">
    <property type="entry name" value="Metallo-B-lactamas"/>
</dbReference>
<dbReference type="Gene3D" id="3.60.15.10">
    <property type="entry name" value="Ribonuclease Z/Hydroxyacylglutathione hydrolase-like"/>
    <property type="match status" value="1"/>
</dbReference>
<dbReference type="InterPro" id="IPR036866">
    <property type="entry name" value="RibonucZ/Hydroxyglut_hydro"/>
</dbReference>
<reference evidence="3 4" key="1">
    <citation type="submission" date="2019-05" db="EMBL/GenBank/DDBJ databases">
        <title>Microbulbifer harenosus sp. nov., an alginate-degrading bacterium isolated from coastal sand.</title>
        <authorList>
            <person name="Huang H."/>
            <person name="Mo K."/>
            <person name="Bao S."/>
        </authorList>
    </citation>
    <scope>NUCLEOTIDE SEQUENCE [LARGE SCALE GENOMIC DNA]</scope>
    <source>
        <strain evidence="3 4">HB161719</strain>
    </source>
</reference>
<dbReference type="InterPro" id="IPR001763">
    <property type="entry name" value="Rhodanese-like_dom"/>
</dbReference>
<organism evidence="3 4">
    <name type="scientific">Microbulbifer harenosus</name>
    <dbReference type="NCBI Taxonomy" id="2576840"/>
    <lineage>
        <taxon>Bacteria</taxon>
        <taxon>Pseudomonadati</taxon>
        <taxon>Pseudomonadota</taxon>
        <taxon>Gammaproteobacteria</taxon>
        <taxon>Cellvibrionales</taxon>
        <taxon>Microbulbiferaceae</taxon>
        <taxon>Microbulbifer</taxon>
    </lineage>
</organism>
<dbReference type="InterPro" id="IPR044528">
    <property type="entry name" value="POD-like_MBL-fold"/>
</dbReference>
<dbReference type="Gene3D" id="3.40.250.10">
    <property type="entry name" value="Rhodanese-like domain"/>
    <property type="match status" value="2"/>
</dbReference>
<name>A0ABY2ULY1_9GAMM</name>
<dbReference type="SUPFAM" id="SSF52821">
    <property type="entry name" value="Rhodanese/Cell cycle control phosphatase"/>
    <property type="match status" value="2"/>
</dbReference>